<evidence type="ECO:0000256" key="1">
    <source>
        <dbReference type="ARBA" id="ARBA00006738"/>
    </source>
</evidence>
<dbReference type="SUPFAM" id="SSF52980">
    <property type="entry name" value="Restriction endonuclease-like"/>
    <property type="match status" value="1"/>
</dbReference>
<dbReference type="Gene3D" id="3.40.1350.10">
    <property type="match status" value="1"/>
</dbReference>
<name>A0A371NTE0_9MICO</name>
<gene>
    <name evidence="3" type="ORF">DY023_12705</name>
</gene>
<accession>A0A371NTE0</accession>
<comment type="caution">
    <text evidence="3">The sequence shown here is derived from an EMBL/GenBank/DDBJ whole genome shotgun (WGS) entry which is preliminary data.</text>
</comment>
<dbReference type="Pfam" id="PF02021">
    <property type="entry name" value="UPF0102"/>
    <property type="match status" value="1"/>
</dbReference>
<organism evidence="3 4">
    <name type="scientific">Microbacterium bovistercoris</name>
    <dbReference type="NCBI Taxonomy" id="2293570"/>
    <lineage>
        <taxon>Bacteria</taxon>
        <taxon>Bacillati</taxon>
        <taxon>Actinomycetota</taxon>
        <taxon>Actinomycetes</taxon>
        <taxon>Micrococcales</taxon>
        <taxon>Microbacteriaceae</taxon>
        <taxon>Microbacterium</taxon>
    </lineage>
</organism>
<dbReference type="RefSeq" id="WP_116242707.1">
    <property type="nucleotide sequence ID" value="NZ_QUAB01000045.1"/>
</dbReference>
<proteinExistence type="inferred from homology"/>
<dbReference type="EMBL" id="QUAB01000045">
    <property type="protein sequence ID" value="REJ04875.1"/>
    <property type="molecule type" value="Genomic_DNA"/>
</dbReference>
<dbReference type="OrthoDB" id="9794876at2"/>
<evidence type="ECO:0000256" key="2">
    <source>
        <dbReference type="HAMAP-Rule" id="MF_00048"/>
    </source>
</evidence>
<protein>
    <recommendedName>
        <fullName evidence="2">UPF0102 protein DY023_12705</fullName>
    </recommendedName>
</protein>
<dbReference type="HAMAP" id="MF_00048">
    <property type="entry name" value="UPF0102"/>
    <property type="match status" value="1"/>
</dbReference>
<dbReference type="InterPro" id="IPR011335">
    <property type="entry name" value="Restrct_endonuc-II-like"/>
</dbReference>
<dbReference type="CDD" id="cd20736">
    <property type="entry name" value="PoNe_Nuclease"/>
    <property type="match status" value="1"/>
</dbReference>
<dbReference type="GO" id="GO:0003676">
    <property type="term" value="F:nucleic acid binding"/>
    <property type="evidence" value="ECO:0007669"/>
    <property type="project" value="InterPro"/>
</dbReference>
<sequence length="120" mass="13718">MAAKDELGRAGEERAAAYLRAAGYDVVDRNWRCDQGEVDIVAVRRDRLIVVEVKTRRSDRYGHPFEAIDDRKRRRLWRLAIAWAQAHPEVARRRTVQLDAIGLIGEDAATASLEHLKDLL</sequence>
<comment type="similarity">
    <text evidence="1 2">Belongs to the UPF0102 family.</text>
</comment>
<keyword evidence="4" id="KW-1185">Reference proteome</keyword>
<evidence type="ECO:0000313" key="3">
    <source>
        <dbReference type="EMBL" id="REJ04875.1"/>
    </source>
</evidence>
<dbReference type="Proteomes" id="UP000262172">
    <property type="component" value="Unassembled WGS sequence"/>
</dbReference>
<dbReference type="NCBIfam" id="NF009154">
    <property type="entry name" value="PRK12497.3-3"/>
    <property type="match status" value="1"/>
</dbReference>
<dbReference type="AlphaFoldDB" id="A0A371NTE0"/>
<dbReference type="InterPro" id="IPR003509">
    <property type="entry name" value="UPF0102_YraN-like"/>
</dbReference>
<dbReference type="InterPro" id="IPR011856">
    <property type="entry name" value="tRNA_endonuc-like_dom_sf"/>
</dbReference>
<dbReference type="PANTHER" id="PTHR34039">
    <property type="entry name" value="UPF0102 PROTEIN YRAN"/>
    <property type="match status" value="1"/>
</dbReference>
<evidence type="ECO:0000313" key="4">
    <source>
        <dbReference type="Proteomes" id="UP000262172"/>
    </source>
</evidence>
<dbReference type="PANTHER" id="PTHR34039:SF1">
    <property type="entry name" value="UPF0102 PROTEIN YRAN"/>
    <property type="match status" value="1"/>
</dbReference>
<reference evidence="3 4" key="1">
    <citation type="submission" date="2018-08" db="EMBL/GenBank/DDBJ databases">
        <title>Isolation, diversity and antifungal activity of Actinobacteria from cow dung.</title>
        <authorList>
            <person name="Ling L."/>
        </authorList>
    </citation>
    <scope>NUCLEOTIDE SEQUENCE [LARGE SCALE GENOMIC DNA]</scope>
    <source>
        <strain evidence="3 4">NEAU-LLE</strain>
    </source>
</reference>